<organism evidence="9 10">
    <name type="scientific">Chromobacterium paludis</name>
    <dbReference type="NCBI Taxonomy" id="2605945"/>
    <lineage>
        <taxon>Bacteria</taxon>
        <taxon>Pseudomonadati</taxon>
        <taxon>Pseudomonadota</taxon>
        <taxon>Betaproteobacteria</taxon>
        <taxon>Neisseriales</taxon>
        <taxon>Chromobacteriaceae</taxon>
        <taxon>Chromobacterium</taxon>
    </lineage>
</organism>
<dbReference type="EMBL" id="CP043473">
    <property type="protein sequence ID" value="QEL55045.1"/>
    <property type="molecule type" value="Genomic_DNA"/>
</dbReference>
<evidence type="ECO:0000256" key="5">
    <source>
        <dbReference type="ARBA" id="ARBA00022729"/>
    </source>
</evidence>
<evidence type="ECO:0000256" key="8">
    <source>
        <dbReference type="SAM" id="SignalP"/>
    </source>
</evidence>
<sequence>MKLKHLSLSVMIMGTAFGLASTQAAASGYQFGSQSVSGQGTAHANGAEANDPSTIFTNPAGLSRLDGTQMVLGATLVVPDSKYTDNGSTNVLGQSTGSGNGGTFAPKAVAAPTFYLSHKINDKITAGIGMFVPYGAKLDYGYDWAGRYALKGVNLQSLNINPSISFKLDERNSFGFGVSAQYMKATLDQMADATSGLALTAAKLGGINVPGLGLVTDPKMISQIMRSQGIGGDGLGRIEGDDWGFGWNVGYMFQLNDNTRFGLAYRSSVKQSLRGTSTWTFDRVTGTVTLPGVGTLPASVAAKSKHPDASASVDISTPETISANFFHQLNPQVALMGDVTWVRNSRLKQIDIKQSTVGGVPQGDLVIHQNWKDTWRLSLGSNYQLNDSWMLRGGLAWEQSPLQNDQDRHPALPDSDRLWLSLGANYKINKQSSIDLAYSFIDFKNATVNYTDSCNPTGVKADGSLCTGNGGTVKGSYKTYLQLIGVQYNYRF</sequence>
<comment type="subcellular location">
    <subcellularLocation>
        <location evidence="1">Cell outer membrane</location>
        <topology evidence="1">Multi-pass membrane protein</topology>
    </subcellularLocation>
</comment>
<evidence type="ECO:0000256" key="6">
    <source>
        <dbReference type="ARBA" id="ARBA00023136"/>
    </source>
</evidence>
<dbReference type="InterPro" id="IPR005017">
    <property type="entry name" value="OMPP1/FadL/TodX"/>
</dbReference>
<gene>
    <name evidence="9" type="ORF">FYK34_05435</name>
</gene>
<dbReference type="GO" id="GO:0015483">
    <property type="term" value="F:long-chain fatty acid transporting porin activity"/>
    <property type="evidence" value="ECO:0007669"/>
    <property type="project" value="TreeGrafter"/>
</dbReference>
<dbReference type="GO" id="GO:0009279">
    <property type="term" value="C:cell outer membrane"/>
    <property type="evidence" value="ECO:0007669"/>
    <property type="project" value="UniProtKB-SubCell"/>
</dbReference>
<keyword evidence="10" id="KW-1185">Reference proteome</keyword>
<dbReference type="PANTHER" id="PTHR35093">
    <property type="entry name" value="OUTER MEMBRANE PROTEIN NMB0088-RELATED"/>
    <property type="match status" value="1"/>
</dbReference>
<evidence type="ECO:0000256" key="4">
    <source>
        <dbReference type="ARBA" id="ARBA00022692"/>
    </source>
</evidence>
<keyword evidence="6" id="KW-0472">Membrane</keyword>
<comment type="similarity">
    <text evidence="2">Belongs to the OmpP1/FadL family.</text>
</comment>
<dbReference type="PANTHER" id="PTHR35093:SF8">
    <property type="entry name" value="OUTER MEMBRANE PROTEIN NMB0088-RELATED"/>
    <property type="match status" value="1"/>
</dbReference>
<keyword evidence="4" id="KW-0812">Transmembrane</keyword>
<dbReference type="Proteomes" id="UP000322079">
    <property type="component" value="Chromosome"/>
</dbReference>
<evidence type="ECO:0000313" key="9">
    <source>
        <dbReference type="EMBL" id="QEL55045.1"/>
    </source>
</evidence>
<name>A0A5C1DE59_9NEIS</name>
<evidence type="ECO:0000256" key="2">
    <source>
        <dbReference type="ARBA" id="ARBA00008163"/>
    </source>
</evidence>
<keyword evidence="3" id="KW-1134">Transmembrane beta strand</keyword>
<evidence type="ECO:0000256" key="7">
    <source>
        <dbReference type="ARBA" id="ARBA00023237"/>
    </source>
</evidence>
<keyword evidence="7" id="KW-0998">Cell outer membrane</keyword>
<evidence type="ECO:0000256" key="3">
    <source>
        <dbReference type="ARBA" id="ARBA00022452"/>
    </source>
</evidence>
<dbReference type="Gene3D" id="2.40.160.60">
    <property type="entry name" value="Outer membrane protein transport protein (OMPP1/FadL/TodX)"/>
    <property type="match status" value="1"/>
</dbReference>
<dbReference type="KEGG" id="chrm:FYK34_05435"/>
<dbReference type="AlphaFoldDB" id="A0A5C1DE59"/>
<reference evidence="9 10" key="1">
    <citation type="submission" date="2019-08" db="EMBL/GenBank/DDBJ databases">
        <title>Chromobacterium paludis, a novel bacterium isolated from a Maryland marsh pond.</title>
        <authorList>
            <person name="Blackburn M.B."/>
            <person name="Gundersen-Rindal D.E."/>
        </authorList>
    </citation>
    <scope>NUCLEOTIDE SEQUENCE [LARGE SCALE GENOMIC DNA]</scope>
    <source>
        <strain evidence="10">IIBBL 257-1</strain>
    </source>
</reference>
<protein>
    <submittedName>
        <fullName evidence="9">Transporter</fullName>
    </submittedName>
</protein>
<proteinExistence type="inferred from homology"/>
<accession>A0A5C1DE59</accession>
<feature type="chain" id="PRO_5022725803" evidence="8">
    <location>
        <begin position="27"/>
        <end position="492"/>
    </location>
</feature>
<keyword evidence="5 8" id="KW-0732">Signal</keyword>
<dbReference type="SUPFAM" id="SSF56935">
    <property type="entry name" value="Porins"/>
    <property type="match status" value="1"/>
</dbReference>
<feature type="signal peptide" evidence="8">
    <location>
        <begin position="1"/>
        <end position="26"/>
    </location>
</feature>
<dbReference type="Pfam" id="PF03349">
    <property type="entry name" value="Toluene_X"/>
    <property type="match status" value="1"/>
</dbReference>
<evidence type="ECO:0000313" key="10">
    <source>
        <dbReference type="Proteomes" id="UP000322079"/>
    </source>
</evidence>
<dbReference type="RefSeq" id="WP_149295416.1">
    <property type="nucleotide sequence ID" value="NZ_CP043473.1"/>
</dbReference>
<evidence type="ECO:0000256" key="1">
    <source>
        <dbReference type="ARBA" id="ARBA00004571"/>
    </source>
</evidence>